<dbReference type="Gene3D" id="3.40.50.1000">
    <property type="entry name" value="HAD superfamily/HAD-like"/>
    <property type="match status" value="1"/>
</dbReference>
<evidence type="ECO:0000256" key="1">
    <source>
        <dbReference type="ARBA" id="ARBA00034778"/>
    </source>
</evidence>
<dbReference type="PIR" id="E90580">
    <property type="entry name" value="E90580"/>
</dbReference>
<dbReference type="NCBIfam" id="NF045966">
    <property type="entry name" value="YcsE_rel_Pase"/>
    <property type="match status" value="1"/>
</dbReference>
<organism evidence="3">
    <name type="scientific">Mycoplasmopsis pulmonis (strain UAB CTIP)</name>
    <name type="common">Mycoplasma pulmonis</name>
    <dbReference type="NCBI Taxonomy" id="272635"/>
    <lineage>
        <taxon>Bacteria</taxon>
        <taxon>Bacillati</taxon>
        <taxon>Mycoplasmatota</taxon>
        <taxon>Mycoplasmoidales</taxon>
        <taxon>Metamycoplasmataceae</taxon>
        <taxon>Mycoplasmopsis</taxon>
    </lineage>
</organism>
<dbReference type="InterPro" id="IPR006379">
    <property type="entry name" value="HAD-SF_hydro_IIB"/>
</dbReference>
<dbReference type="STRING" id="272635.gene:17577151"/>
<dbReference type="InterPro" id="IPR023214">
    <property type="entry name" value="HAD_sf"/>
</dbReference>
<proteinExistence type="inferred from homology"/>
<dbReference type="KEGG" id="mpu:MYPU_5490"/>
<dbReference type="InterPro" id="IPR000150">
    <property type="entry name" value="Cof"/>
</dbReference>
<dbReference type="BioCyc" id="MPUL272635:G1GT6-557-MONOMER"/>
<dbReference type="HOGENOM" id="CLU_044146_7_0_14"/>
<dbReference type="SFLD" id="SFLDS00003">
    <property type="entry name" value="Haloacid_Dehalogenase"/>
    <property type="match status" value="1"/>
</dbReference>
<keyword evidence="3" id="KW-1185">Reference proteome</keyword>
<evidence type="ECO:0000313" key="3">
    <source>
        <dbReference type="Proteomes" id="UP000000528"/>
    </source>
</evidence>
<dbReference type="PANTHER" id="PTHR10000">
    <property type="entry name" value="PHOSPHOSERINE PHOSPHATASE"/>
    <property type="match status" value="1"/>
</dbReference>
<dbReference type="NCBIfam" id="TIGR00099">
    <property type="entry name" value="Cof-subfamily"/>
    <property type="match status" value="1"/>
</dbReference>
<name>Q98Q20_MYCPU</name>
<protein>
    <recommendedName>
        <fullName evidence="4">COF family HAD hydrolase protein</fullName>
    </recommendedName>
</protein>
<dbReference type="eggNOG" id="COG0561">
    <property type="taxonomic scope" value="Bacteria"/>
</dbReference>
<dbReference type="Proteomes" id="UP000000528">
    <property type="component" value="Chromosome"/>
</dbReference>
<sequence length="275" mass="31192">MKKMNKKIKLIISDIDGTILPYGWKRVSDKTVESFQKLKENNYYTALATGREYVTIGDVLDQVGHSDFFIGANGSFIYDIKNKKEIYSNYLNFDNVKKFSKFFKANFNNDLMFVTDDKWIHLSDINHSHLDQSWFLANHKDKFKDIADKSINKEKISILTIVSKDENVYNECKGFIEKNCPEIEINTKWSSGFFVSSKGTNKLSAAKALSTHLNSSIDQVMAFGDSENDIEMIKGVGHGIAVANALDSVKKVAKLVVGPANKDGVFHYLKEQKFI</sequence>
<dbReference type="AlphaFoldDB" id="Q98Q20"/>
<dbReference type="PANTHER" id="PTHR10000:SF25">
    <property type="entry name" value="PHOSPHATASE YKRA-RELATED"/>
    <property type="match status" value="1"/>
</dbReference>
<gene>
    <name evidence="2" type="ordered locus">MYPU_5490</name>
</gene>
<accession>Q98Q20</accession>
<dbReference type="SUPFAM" id="SSF56784">
    <property type="entry name" value="HAD-like"/>
    <property type="match status" value="1"/>
</dbReference>
<dbReference type="GO" id="GO:0016791">
    <property type="term" value="F:phosphatase activity"/>
    <property type="evidence" value="ECO:0007669"/>
    <property type="project" value="UniProtKB-ARBA"/>
</dbReference>
<evidence type="ECO:0000313" key="2">
    <source>
        <dbReference type="EMBL" id="CAC13722.1"/>
    </source>
</evidence>
<evidence type="ECO:0008006" key="4">
    <source>
        <dbReference type="Google" id="ProtNLM"/>
    </source>
</evidence>
<dbReference type="Gene3D" id="3.30.1240.10">
    <property type="match status" value="1"/>
</dbReference>
<dbReference type="EMBL" id="AL445565">
    <property type="protein sequence ID" value="CAC13722.1"/>
    <property type="molecule type" value="Genomic_DNA"/>
</dbReference>
<comment type="similarity">
    <text evidence="1">Belongs to the HAD-like hydrolase superfamily. Cof family.</text>
</comment>
<dbReference type="NCBIfam" id="TIGR01484">
    <property type="entry name" value="HAD-SF-IIB"/>
    <property type="match status" value="1"/>
</dbReference>
<dbReference type="GO" id="GO:0000287">
    <property type="term" value="F:magnesium ion binding"/>
    <property type="evidence" value="ECO:0007669"/>
    <property type="project" value="TreeGrafter"/>
</dbReference>
<reference evidence="2 3" key="1">
    <citation type="journal article" date="2001" name="Nucleic Acids Res.">
        <title>The complete genome sequence of the murine respiratory pathogen Mycoplasma pulmonis.</title>
        <authorList>
            <person name="Chambaud I."/>
            <person name="Heilig R."/>
            <person name="Ferris S."/>
            <person name="Barbe V."/>
            <person name="Samson D."/>
            <person name="Galisson F."/>
            <person name="Moszer I."/>
            <person name="Dybvig K."/>
            <person name="Wroblewski H."/>
            <person name="Viari A."/>
            <person name="Rocha E.P.C."/>
            <person name="Blanchard A."/>
        </authorList>
    </citation>
    <scope>NUCLEOTIDE SEQUENCE [LARGE SCALE GENOMIC DNA]</scope>
    <source>
        <strain evidence="2 3">UAB CTIP</strain>
    </source>
</reference>
<dbReference type="SFLD" id="SFLDG01140">
    <property type="entry name" value="C2.B:_Phosphomannomutase_and_P"/>
    <property type="match status" value="1"/>
</dbReference>
<dbReference type="GO" id="GO:0005829">
    <property type="term" value="C:cytosol"/>
    <property type="evidence" value="ECO:0007669"/>
    <property type="project" value="TreeGrafter"/>
</dbReference>
<dbReference type="Pfam" id="PF08282">
    <property type="entry name" value="Hydrolase_3"/>
    <property type="match status" value="1"/>
</dbReference>
<dbReference type="InterPro" id="IPR036412">
    <property type="entry name" value="HAD-like_sf"/>
</dbReference>